<organism evidence="2 3">
    <name type="scientific">Eutrema salsugineum</name>
    <name type="common">Saltwater cress</name>
    <name type="synonym">Sisymbrium salsugineum</name>
    <dbReference type="NCBI Taxonomy" id="72664"/>
    <lineage>
        <taxon>Eukaryota</taxon>
        <taxon>Viridiplantae</taxon>
        <taxon>Streptophyta</taxon>
        <taxon>Embryophyta</taxon>
        <taxon>Tracheophyta</taxon>
        <taxon>Spermatophyta</taxon>
        <taxon>Magnoliopsida</taxon>
        <taxon>eudicotyledons</taxon>
        <taxon>Gunneridae</taxon>
        <taxon>Pentapetalae</taxon>
        <taxon>rosids</taxon>
        <taxon>malvids</taxon>
        <taxon>Brassicales</taxon>
        <taxon>Brassicaceae</taxon>
        <taxon>Eutremeae</taxon>
        <taxon>Eutrema</taxon>
    </lineage>
</organism>
<dbReference type="GO" id="GO:0010048">
    <property type="term" value="P:vernalization response"/>
    <property type="evidence" value="ECO:0007669"/>
    <property type="project" value="InterPro"/>
</dbReference>
<dbReference type="InterPro" id="IPR036116">
    <property type="entry name" value="FN3_sf"/>
</dbReference>
<dbReference type="eggNOG" id="ENOG502QR8D">
    <property type="taxonomic scope" value="Eukaryota"/>
</dbReference>
<dbReference type="InterPro" id="IPR003961">
    <property type="entry name" value="FN3_dom"/>
</dbReference>
<dbReference type="PANTHER" id="PTHR46286:SF2">
    <property type="entry name" value="VIN3-LIKE PROTEIN 2"/>
    <property type="match status" value="1"/>
</dbReference>
<dbReference type="Gramene" id="ESQ50561">
    <property type="protein sequence ID" value="ESQ50561"/>
    <property type="gene ID" value="EUTSA_v10023076mg"/>
</dbReference>
<proteinExistence type="predicted"/>
<dbReference type="InterPro" id="IPR058585">
    <property type="entry name" value="Fn3_VIN3"/>
</dbReference>
<dbReference type="Pfam" id="PF23376">
    <property type="entry name" value="Fn3_VIN3"/>
    <property type="match status" value="1"/>
</dbReference>
<reference evidence="2 3" key="1">
    <citation type="journal article" date="2013" name="Front. Plant Sci.">
        <title>The Reference Genome of the Halophytic Plant Eutrema salsugineum.</title>
        <authorList>
            <person name="Yang R."/>
            <person name="Jarvis D.E."/>
            <person name="Chen H."/>
            <person name="Beilstein M.A."/>
            <person name="Grimwood J."/>
            <person name="Jenkins J."/>
            <person name="Shu S."/>
            <person name="Prochnik S."/>
            <person name="Xin M."/>
            <person name="Ma C."/>
            <person name="Schmutz J."/>
            <person name="Wing R.A."/>
            <person name="Mitchell-Olds T."/>
            <person name="Schumaker K.S."/>
            <person name="Wang X."/>
        </authorList>
    </citation>
    <scope>NUCLEOTIDE SEQUENCE [LARGE SCALE GENOMIC DNA]</scope>
</reference>
<name>V4NUW0_EUTSA</name>
<feature type="domain" description="Fibronectin type-III" evidence="1">
    <location>
        <begin position="1"/>
        <end position="95"/>
    </location>
</feature>
<dbReference type="InterPro" id="IPR044514">
    <property type="entry name" value="VIN3-like"/>
</dbReference>
<dbReference type="Pfam" id="PF23380">
    <property type="entry name" value="VIN3_C"/>
    <property type="match status" value="1"/>
</dbReference>
<dbReference type="GO" id="GO:0005634">
    <property type="term" value="C:nucleus"/>
    <property type="evidence" value="ECO:0007669"/>
    <property type="project" value="EnsemblPlants"/>
</dbReference>
<accession>V4NUW0</accession>
<keyword evidence="3" id="KW-1185">Reference proteome</keyword>
<evidence type="ECO:0000313" key="2">
    <source>
        <dbReference type="EMBL" id="ESQ50561.1"/>
    </source>
</evidence>
<protein>
    <recommendedName>
        <fullName evidence="1">Fibronectin type-III domain-containing protein</fullName>
    </recommendedName>
</protein>
<dbReference type="STRING" id="72664.V4NUW0"/>
<dbReference type="PANTHER" id="PTHR46286">
    <property type="entry name" value="VIN3-LIKE PROTEIN 2-RELATED"/>
    <property type="match status" value="1"/>
</dbReference>
<dbReference type="InterPro" id="IPR013783">
    <property type="entry name" value="Ig-like_fold"/>
</dbReference>
<dbReference type="CDD" id="cd00063">
    <property type="entry name" value="FN3"/>
    <property type="match status" value="1"/>
</dbReference>
<dbReference type="GO" id="GO:0040029">
    <property type="term" value="P:epigenetic regulation of gene expression"/>
    <property type="evidence" value="ECO:0007669"/>
    <property type="project" value="InterPro"/>
</dbReference>
<dbReference type="PROSITE" id="PS50853">
    <property type="entry name" value="FN3"/>
    <property type="match status" value="1"/>
</dbReference>
<evidence type="ECO:0000259" key="1">
    <source>
        <dbReference type="PROSITE" id="PS50853"/>
    </source>
</evidence>
<evidence type="ECO:0000313" key="3">
    <source>
        <dbReference type="Proteomes" id="UP000030689"/>
    </source>
</evidence>
<dbReference type="EMBL" id="KI517392">
    <property type="protein sequence ID" value="ESQ50561.1"/>
    <property type="molecule type" value="Genomic_DNA"/>
</dbReference>
<dbReference type="AlphaFoldDB" id="V4NUW0"/>
<dbReference type="Gene3D" id="2.60.40.10">
    <property type="entry name" value="Immunoglobulins"/>
    <property type="match status" value="1"/>
</dbReference>
<dbReference type="Proteomes" id="UP000030689">
    <property type="component" value="Unassembled WGS sequence"/>
</dbReference>
<dbReference type="InterPro" id="IPR056990">
    <property type="entry name" value="VIN3-like_C"/>
</dbReference>
<dbReference type="SUPFAM" id="SSF49265">
    <property type="entry name" value="Fibronectin type III"/>
    <property type="match status" value="1"/>
</dbReference>
<feature type="non-terminal residue" evidence="2">
    <location>
        <position position="1"/>
    </location>
</feature>
<gene>
    <name evidence="2" type="ORF">EUTSA_v10023076mg</name>
</gene>
<sequence length="188" mass="21089">STKIRFEDVLATSLTLIFGSAEEPSSPGNIIHHSIWYRKVSEKNYQNNSTFPNTRFVVSGLTPATEYCFKVVSYRGSKESSVDETILALKETVLEKISARCGFGLDPCVEIIRKLECSGYVDKNFRQKFLTWYNLRATQERNVVKTFIDIFKDDSIALAEQLVDTFSDCISRTRSSLGSSGVSALDSV</sequence>
<dbReference type="KEGG" id="eus:EUTSA_v10023076mg"/>